<protein>
    <submittedName>
        <fullName evidence="1">Uncharacterized protein</fullName>
    </submittedName>
</protein>
<dbReference type="OrthoDB" id="10513953at2759"/>
<evidence type="ECO:0000313" key="1">
    <source>
        <dbReference type="EMBL" id="VEL31831.1"/>
    </source>
</evidence>
<proteinExistence type="predicted"/>
<dbReference type="EMBL" id="CAAALY010126961">
    <property type="protein sequence ID" value="VEL31831.1"/>
    <property type="molecule type" value="Genomic_DNA"/>
</dbReference>
<keyword evidence="2" id="KW-1185">Reference proteome</keyword>
<dbReference type="Proteomes" id="UP000784294">
    <property type="component" value="Unassembled WGS sequence"/>
</dbReference>
<name>A0A448X9T6_9PLAT</name>
<organism evidence="1 2">
    <name type="scientific">Protopolystoma xenopodis</name>
    <dbReference type="NCBI Taxonomy" id="117903"/>
    <lineage>
        <taxon>Eukaryota</taxon>
        <taxon>Metazoa</taxon>
        <taxon>Spiralia</taxon>
        <taxon>Lophotrochozoa</taxon>
        <taxon>Platyhelminthes</taxon>
        <taxon>Monogenea</taxon>
        <taxon>Polyopisthocotylea</taxon>
        <taxon>Polystomatidea</taxon>
        <taxon>Polystomatidae</taxon>
        <taxon>Protopolystoma</taxon>
    </lineage>
</organism>
<evidence type="ECO:0000313" key="2">
    <source>
        <dbReference type="Proteomes" id="UP000784294"/>
    </source>
</evidence>
<sequence>MSPSPLTSASPYAGWLSDEAICLAVEAATSNDTNDSENATTSYQLRQVTQAWLRRPEVAELVNLAVAWETLEANMKQPHIKGGSNLPLSE</sequence>
<dbReference type="AlphaFoldDB" id="A0A448X9T6"/>
<accession>A0A448X9T6</accession>
<reference evidence="1" key="1">
    <citation type="submission" date="2018-11" db="EMBL/GenBank/DDBJ databases">
        <authorList>
            <consortium name="Pathogen Informatics"/>
        </authorList>
    </citation>
    <scope>NUCLEOTIDE SEQUENCE</scope>
</reference>
<gene>
    <name evidence="1" type="ORF">PXEA_LOCUS25271</name>
</gene>
<comment type="caution">
    <text evidence="1">The sequence shown here is derived from an EMBL/GenBank/DDBJ whole genome shotgun (WGS) entry which is preliminary data.</text>
</comment>